<dbReference type="SUPFAM" id="SSF51735">
    <property type="entry name" value="NAD(P)-binding Rossmann-fold domains"/>
    <property type="match status" value="1"/>
</dbReference>
<dbReference type="InterPro" id="IPR036291">
    <property type="entry name" value="NAD(P)-bd_dom_sf"/>
</dbReference>
<feature type="domain" description="NAD(P)-binding" evidence="1">
    <location>
        <begin position="6"/>
        <end position="176"/>
    </location>
</feature>
<dbReference type="AlphaFoldDB" id="A0A1A9AEE5"/>
<dbReference type="RefSeq" id="WP_091202904.1">
    <property type="nucleotide sequence ID" value="NZ_LT594324.1"/>
</dbReference>
<dbReference type="Gene3D" id="3.90.25.10">
    <property type="entry name" value="UDP-galactose 4-epimerase, domain 1"/>
    <property type="match status" value="1"/>
</dbReference>
<dbReference type="Pfam" id="PF13460">
    <property type="entry name" value="NAD_binding_10"/>
    <property type="match status" value="1"/>
</dbReference>
<sequence length="277" mass="29366">MILVTGATGTVGREVVSILVGRGDKVRAVSRNPATAGLPAEVEVVAADLADPATLAPHLADVDAVFLIWPFTDPAVARTTAPAVARVIAARVPRIVYLSAPGADQPESFWGLVERAVEESGAEWTFLRPVGFASNTLMWAGQIRAGDVVRWPYGDAARSLVHERDLAEVAVAALTSDGHTGARYLLSGPATLTQQDQVRAIGQVIGRELRWSEMPVGEARAMLAAAFGDPAFADAALAGWAGFVDQPEQVTDTVRRLTGHPARTYAEWVADHAAAFR</sequence>
<reference evidence="2 3" key="1">
    <citation type="submission" date="2016-06" db="EMBL/GenBank/DDBJ databases">
        <authorList>
            <person name="Kjaerup R.B."/>
            <person name="Dalgaard T.S."/>
            <person name="Juul-Madsen H.R."/>
        </authorList>
    </citation>
    <scope>NUCLEOTIDE SEQUENCE [LARGE SCALE GENOMIC DNA]</scope>
    <source>
        <strain evidence="2 3">DSM 45248</strain>
    </source>
</reference>
<dbReference type="Proteomes" id="UP000198765">
    <property type="component" value="Chromosome I"/>
</dbReference>
<evidence type="ECO:0000313" key="2">
    <source>
        <dbReference type="EMBL" id="SBT54541.1"/>
    </source>
</evidence>
<dbReference type="InterPro" id="IPR016040">
    <property type="entry name" value="NAD(P)-bd_dom"/>
</dbReference>
<organism evidence="2 3">
    <name type="scientific">Micromonospora narathiwatensis</name>
    <dbReference type="NCBI Taxonomy" id="299146"/>
    <lineage>
        <taxon>Bacteria</taxon>
        <taxon>Bacillati</taxon>
        <taxon>Actinomycetota</taxon>
        <taxon>Actinomycetes</taxon>
        <taxon>Micromonosporales</taxon>
        <taxon>Micromonosporaceae</taxon>
        <taxon>Micromonospora</taxon>
    </lineage>
</organism>
<dbReference type="PANTHER" id="PTHR43162:SF1">
    <property type="entry name" value="PRESTALK A DIFFERENTIATION PROTEIN A"/>
    <property type="match status" value="1"/>
</dbReference>
<protein>
    <submittedName>
        <fullName evidence="2">Uncharacterized conserved protein YbjT, contains NAD(P)-binding and DUF2867 domains</fullName>
    </submittedName>
</protein>
<dbReference type="PANTHER" id="PTHR43162">
    <property type="match status" value="1"/>
</dbReference>
<evidence type="ECO:0000313" key="3">
    <source>
        <dbReference type="Proteomes" id="UP000198765"/>
    </source>
</evidence>
<gene>
    <name evidence="2" type="ORF">GA0070621_5511</name>
</gene>
<accession>A0A1A9AEE5</accession>
<dbReference type="InterPro" id="IPR051604">
    <property type="entry name" value="Ergot_Alk_Oxidoreductase"/>
</dbReference>
<keyword evidence="3" id="KW-1185">Reference proteome</keyword>
<evidence type="ECO:0000259" key="1">
    <source>
        <dbReference type="Pfam" id="PF13460"/>
    </source>
</evidence>
<dbReference type="Gene3D" id="3.40.50.720">
    <property type="entry name" value="NAD(P)-binding Rossmann-like Domain"/>
    <property type="match status" value="1"/>
</dbReference>
<dbReference type="EMBL" id="LT594324">
    <property type="protein sequence ID" value="SBT54541.1"/>
    <property type="molecule type" value="Genomic_DNA"/>
</dbReference>
<proteinExistence type="predicted"/>
<dbReference type="PATRIC" id="fig|299146.4.peg.5684"/>
<dbReference type="OrthoDB" id="116343at2"/>
<name>A0A1A9AEE5_9ACTN</name>